<evidence type="ECO:0000256" key="1">
    <source>
        <dbReference type="ARBA" id="ARBA00021390"/>
    </source>
</evidence>
<dbReference type="PANTHER" id="PTHR30363:SF4">
    <property type="entry name" value="GLYCEROL-3-PHOSPHATE REGULON REPRESSOR"/>
    <property type="match status" value="1"/>
</dbReference>
<evidence type="ECO:0000256" key="2">
    <source>
        <dbReference type="ARBA" id="ARBA00022491"/>
    </source>
</evidence>
<name>A0A4P6JKN0_KTERU</name>
<dbReference type="InterPro" id="IPR001034">
    <property type="entry name" value="DeoR_HTH"/>
</dbReference>
<keyword evidence="3" id="KW-0805">Transcription regulation</keyword>
<dbReference type="InterPro" id="IPR014036">
    <property type="entry name" value="DeoR-like_C"/>
</dbReference>
<dbReference type="InterPro" id="IPR018356">
    <property type="entry name" value="Tscrpt_reg_HTH_DeoR_CS"/>
</dbReference>
<dbReference type="PANTHER" id="PTHR30363">
    <property type="entry name" value="HTH-TYPE TRANSCRIPTIONAL REGULATOR SRLR-RELATED"/>
    <property type="match status" value="1"/>
</dbReference>
<organism evidence="8 9">
    <name type="scientific">Ktedonosporobacter rubrisoli</name>
    <dbReference type="NCBI Taxonomy" id="2509675"/>
    <lineage>
        <taxon>Bacteria</taxon>
        <taxon>Bacillati</taxon>
        <taxon>Chloroflexota</taxon>
        <taxon>Ktedonobacteria</taxon>
        <taxon>Ktedonobacterales</taxon>
        <taxon>Ktedonosporobacteraceae</taxon>
        <taxon>Ktedonosporobacter</taxon>
    </lineage>
</organism>
<gene>
    <name evidence="8" type="ORF">EPA93_05690</name>
</gene>
<evidence type="ECO:0000313" key="9">
    <source>
        <dbReference type="Proteomes" id="UP000290365"/>
    </source>
</evidence>
<dbReference type="AlphaFoldDB" id="A0A4P6JKN0"/>
<dbReference type="Gene3D" id="1.10.10.10">
    <property type="entry name" value="Winged helix-like DNA-binding domain superfamily/Winged helix DNA-binding domain"/>
    <property type="match status" value="1"/>
</dbReference>
<evidence type="ECO:0000256" key="5">
    <source>
        <dbReference type="ARBA" id="ARBA00023163"/>
    </source>
</evidence>
<proteinExistence type="predicted"/>
<keyword evidence="5" id="KW-0804">Transcription</keyword>
<comment type="function">
    <text evidence="6">Repressor of the lactose catabolism operon. Galactose-6-phosphate is the inducer.</text>
</comment>
<dbReference type="RefSeq" id="WP_129886120.1">
    <property type="nucleotide sequence ID" value="NZ_CP035758.1"/>
</dbReference>
<evidence type="ECO:0000313" key="8">
    <source>
        <dbReference type="EMBL" id="QBD75522.1"/>
    </source>
</evidence>
<keyword evidence="2" id="KW-0678">Repressor</keyword>
<evidence type="ECO:0000256" key="6">
    <source>
        <dbReference type="ARBA" id="ARBA00024937"/>
    </source>
</evidence>
<reference evidence="8 9" key="1">
    <citation type="submission" date="2019-01" db="EMBL/GenBank/DDBJ databases">
        <title>Ktedonosporobacter rubrisoli SCAWS-G2.</title>
        <authorList>
            <person name="Huang Y."/>
            <person name="Yan B."/>
        </authorList>
    </citation>
    <scope>NUCLEOTIDE SEQUENCE [LARGE SCALE GENOMIC DNA]</scope>
    <source>
        <strain evidence="8 9">SCAWS-G2</strain>
    </source>
</reference>
<evidence type="ECO:0000256" key="4">
    <source>
        <dbReference type="ARBA" id="ARBA00023125"/>
    </source>
</evidence>
<accession>A0A4P6JKN0</accession>
<dbReference type="InterPro" id="IPR036388">
    <property type="entry name" value="WH-like_DNA-bd_sf"/>
</dbReference>
<dbReference type="PROSITE" id="PS51000">
    <property type="entry name" value="HTH_DEOR_2"/>
    <property type="match status" value="1"/>
</dbReference>
<dbReference type="Pfam" id="PF00455">
    <property type="entry name" value="DeoRC"/>
    <property type="match status" value="1"/>
</dbReference>
<dbReference type="SUPFAM" id="SSF100950">
    <property type="entry name" value="NagB/RpiA/CoA transferase-like"/>
    <property type="match status" value="1"/>
</dbReference>
<dbReference type="InterPro" id="IPR037171">
    <property type="entry name" value="NagB/RpiA_transferase-like"/>
</dbReference>
<dbReference type="SUPFAM" id="SSF46785">
    <property type="entry name" value="Winged helix' DNA-binding domain"/>
    <property type="match status" value="1"/>
</dbReference>
<dbReference type="InterPro" id="IPR050313">
    <property type="entry name" value="Carb_Metab_HTH_regulators"/>
</dbReference>
<dbReference type="GO" id="GO:0003700">
    <property type="term" value="F:DNA-binding transcription factor activity"/>
    <property type="evidence" value="ECO:0007669"/>
    <property type="project" value="InterPro"/>
</dbReference>
<dbReference type="PRINTS" id="PR00037">
    <property type="entry name" value="HTHLACR"/>
</dbReference>
<evidence type="ECO:0000259" key="7">
    <source>
        <dbReference type="PROSITE" id="PS51000"/>
    </source>
</evidence>
<dbReference type="EMBL" id="CP035758">
    <property type="protein sequence ID" value="QBD75522.1"/>
    <property type="molecule type" value="Genomic_DNA"/>
</dbReference>
<dbReference type="Proteomes" id="UP000290365">
    <property type="component" value="Chromosome"/>
</dbReference>
<sequence length="251" mass="27271">MLTAERRQYILNMLHRDGKIVARRLSEELGLSEDTIRRDLRDLAEDGKLVRVHGGALPSSPATANFTARQEQAPQAKEAIAQAAAAMVRAGQVIFLDGGTTNLLVAQHLMPDLQVTVITNSPPVAVALAEHPRADVLLLGGQLLKHSIVTVGTATLEAISMVRADLYFLGICSLHPDMGISTNHLEEAYLKRAMVERSAEVIALVSPEKLNTASSYRIGPLTELSEIITEREVAEELLAPYRNLGITVTRV</sequence>
<keyword evidence="9" id="KW-1185">Reference proteome</keyword>
<protein>
    <recommendedName>
        <fullName evidence="1">Lactose phosphotransferase system repressor</fullName>
    </recommendedName>
</protein>
<dbReference type="GO" id="GO:0003677">
    <property type="term" value="F:DNA binding"/>
    <property type="evidence" value="ECO:0007669"/>
    <property type="project" value="UniProtKB-KW"/>
</dbReference>
<keyword evidence="4" id="KW-0238">DNA-binding</keyword>
<evidence type="ECO:0000256" key="3">
    <source>
        <dbReference type="ARBA" id="ARBA00023015"/>
    </source>
</evidence>
<dbReference type="InterPro" id="IPR036390">
    <property type="entry name" value="WH_DNA-bd_sf"/>
</dbReference>
<dbReference type="SMART" id="SM00420">
    <property type="entry name" value="HTH_DEOR"/>
    <property type="match status" value="1"/>
</dbReference>
<dbReference type="SMART" id="SM01134">
    <property type="entry name" value="DeoRC"/>
    <property type="match status" value="1"/>
</dbReference>
<dbReference type="Gene3D" id="3.40.50.1360">
    <property type="match status" value="1"/>
</dbReference>
<dbReference type="KEGG" id="kbs:EPA93_05690"/>
<feature type="domain" description="HTH deoR-type" evidence="7">
    <location>
        <begin position="3"/>
        <end position="58"/>
    </location>
</feature>
<dbReference type="Pfam" id="PF08220">
    <property type="entry name" value="HTH_DeoR"/>
    <property type="match status" value="1"/>
</dbReference>
<dbReference type="OrthoDB" id="9798651at2"/>
<dbReference type="PROSITE" id="PS00894">
    <property type="entry name" value="HTH_DEOR_1"/>
    <property type="match status" value="1"/>
</dbReference>